<dbReference type="EMBL" id="CP090895">
    <property type="protein sequence ID" value="ULT90925.1"/>
    <property type="molecule type" value="Genomic_DNA"/>
</dbReference>
<organism evidence="1 2">
    <name type="scientific">Caenorhabditis briggsae</name>
    <dbReference type="NCBI Taxonomy" id="6238"/>
    <lineage>
        <taxon>Eukaryota</taxon>
        <taxon>Metazoa</taxon>
        <taxon>Ecdysozoa</taxon>
        <taxon>Nematoda</taxon>
        <taxon>Chromadorea</taxon>
        <taxon>Rhabditida</taxon>
        <taxon>Rhabditina</taxon>
        <taxon>Rhabditomorpha</taxon>
        <taxon>Rhabditoidea</taxon>
        <taxon>Rhabditidae</taxon>
        <taxon>Peloderinae</taxon>
        <taxon>Caenorhabditis</taxon>
    </lineage>
</organism>
<name>A0AAE9A2M8_CAEBR</name>
<dbReference type="AlphaFoldDB" id="A0AAE9A2M8"/>
<gene>
    <name evidence="1" type="ORF">L3Y34_008904</name>
</gene>
<proteinExistence type="predicted"/>
<reference evidence="1 2" key="1">
    <citation type="submission" date="2022-02" db="EMBL/GenBank/DDBJ databases">
        <title>Chromosome-level reference genomes for two strains of Caenorhabditis briggsae: an improved platform for comparative genomics.</title>
        <authorList>
            <person name="Stevens L."/>
            <person name="Andersen E.C."/>
        </authorList>
    </citation>
    <scope>NUCLEOTIDE SEQUENCE [LARGE SCALE GENOMIC DNA]</scope>
    <source>
        <strain evidence="1">QX1410_ONT</strain>
        <tissue evidence="1">Whole-organism</tissue>
    </source>
</reference>
<protein>
    <submittedName>
        <fullName evidence="1">Uncharacterized protein</fullName>
    </submittedName>
</protein>
<evidence type="ECO:0000313" key="1">
    <source>
        <dbReference type="EMBL" id="ULT90925.1"/>
    </source>
</evidence>
<evidence type="ECO:0000313" key="2">
    <source>
        <dbReference type="Proteomes" id="UP000827892"/>
    </source>
</evidence>
<dbReference type="Proteomes" id="UP000827892">
    <property type="component" value="Chromosome V"/>
</dbReference>
<sequence length="99" mass="11182">MKGTAWFQGHTNFRDSEGEARPVPRICRMRIQVAGIAKSNERSCLVPGTTISRTSRTGGRIGRTQIQMTGLQSMMRDFECHRTGEVAIGMSKRFELFFL</sequence>
<accession>A0AAE9A2M8</accession>